<accession>A0A392PPW2</accession>
<protein>
    <submittedName>
        <fullName evidence="6">NBS-LRR resistance protein</fullName>
    </submittedName>
</protein>
<organism evidence="6 7">
    <name type="scientific">Trifolium medium</name>
    <dbReference type="NCBI Taxonomy" id="97028"/>
    <lineage>
        <taxon>Eukaryota</taxon>
        <taxon>Viridiplantae</taxon>
        <taxon>Streptophyta</taxon>
        <taxon>Embryophyta</taxon>
        <taxon>Tracheophyta</taxon>
        <taxon>Spermatophyta</taxon>
        <taxon>Magnoliopsida</taxon>
        <taxon>eudicotyledons</taxon>
        <taxon>Gunneridae</taxon>
        <taxon>Pentapetalae</taxon>
        <taxon>rosids</taxon>
        <taxon>fabids</taxon>
        <taxon>Fabales</taxon>
        <taxon>Fabaceae</taxon>
        <taxon>Papilionoideae</taxon>
        <taxon>50 kb inversion clade</taxon>
        <taxon>NPAAA clade</taxon>
        <taxon>Hologalegina</taxon>
        <taxon>IRL clade</taxon>
        <taxon>Trifolieae</taxon>
        <taxon>Trifolium</taxon>
    </lineage>
</organism>
<keyword evidence="4" id="KW-0175">Coiled coil</keyword>
<name>A0A392PPW2_9FABA</name>
<dbReference type="EMBL" id="LXQA010087914">
    <property type="protein sequence ID" value="MCI13346.1"/>
    <property type="molecule type" value="Genomic_DNA"/>
</dbReference>
<evidence type="ECO:0000313" key="7">
    <source>
        <dbReference type="Proteomes" id="UP000265520"/>
    </source>
</evidence>
<evidence type="ECO:0000259" key="5">
    <source>
        <dbReference type="Pfam" id="PF18052"/>
    </source>
</evidence>
<dbReference type="Pfam" id="PF18052">
    <property type="entry name" value="Rx_N"/>
    <property type="match status" value="1"/>
</dbReference>
<feature type="coiled-coil region" evidence="4">
    <location>
        <begin position="30"/>
        <end position="67"/>
    </location>
</feature>
<dbReference type="InterPro" id="IPR041118">
    <property type="entry name" value="Rx_N"/>
</dbReference>
<reference evidence="6 7" key="1">
    <citation type="journal article" date="2018" name="Front. Plant Sci.">
        <title>Red Clover (Trifolium pratense) and Zigzag Clover (T. medium) - A Picture of Genomic Similarities and Differences.</title>
        <authorList>
            <person name="Dluhosova J."/>
            <person name="Istvanek J."/>
            <person name="Nedelnik J."/>
            <person name="Repkova J."/>
        </authorList>
    </citation>
    <scope>NUCLEOTIDE SEQUENCE [LARGE SCALE GENOMIC DNA]</scope>
    <source>
        <strain evidence="7">cv. 10/8</strain>
        <tissue evidence="6">Leaf</tissue>
    </source>
</reference>
<sequence length="98" mass="11374">MAEFATNLINSLGSAALHEYGRIHGVMDKLEELRRNVETIRAVLLDLDEKQEQTNAEQNLVKNLKDVLIPADDLLDEFLIKDMIHKRDQEPHHQNKFK</sequence>
<evidence type="ECO:0000256" key="2">
    <source>
        <dbReference type="ARBA" id="ARBA00022741"/>
    </source>
</evidence>
<keyword evidence="7" id="KW-1185">Reference proteome</keyword>
<keyword evidence="1" id="KW-0677">Repeat</keyword>
<dbReference type="GO" id="GO:0006952">
    <property type="term" value="P:defense response"/>
    <property type="evidence" value="ECO:0007669"/>
    <property type="project" value="UniProtKB-KW"/>
</dbReference>
<evidence type="ECO:0000256" key="3">
    <source>
        <dbReference type="ARBA" id="ARBA00022821"/>
    </source>
</evidence>
<comment type="caution">
    <text evidence="6">The sequence shown here is derived from an EMBL/GenBank/DDBJ whole genome shotgun (WGS) entry which is preliminary data.</text>
</comment>
<evidence type="ECO:0000256" key="1">
    <source>
        <dbReference type="ARBA" id="ARBA00022737"/>
    </source>
</evidence>
<evidence type="ECO:0000256" key="4">
    <source>
        <dbReference type="SAM" id="Coils"/>
    </source>
</evidence>
<keyword evidence="3" id="KW-0611">Plant defense</keyword>
<dbReference type="Gene3D" id="1.20.5.4130">
    <property type="match status" value="1"/>
</dbReference>
<evidence type="ECO:0000313" key="6">
    <source>
        <dbReference type="EMBL" id="MCI13346.1"/>
    </source>
</evidence>
<dbReference type="GO" id="GO:0000166">
    <property type="term" value="F:nucleotide binding"/>
    <property type="evidence" value="ECO:0007669"/>
    <property type="project" value="UniProtKB-KW"/>
</dbReference>
<feature type="domain" description="Disease resistance N-terminal" evidence="5">
    <location>
        <begin position="6"/>
        <end position="90"/>
    </location>
</feature>
<proteinExistence type="predicted"/>
<dbReference type="Proteomes" id="UP000265520">
    <property type="component" value="Unassembled WGS sequence"/>
</dbReference>
<dbReference type="AlphaFoldDB" id="A0A392PPW2"/>
<keyword evidence="2" id="KW-0547">Nucleotide-binding</keyword>